<feature type="chain" id="PRO_5040874613" evidence="1">
    <location>
        <begin position="22"/>
        <end position="430"/>
    </location>
</feature>
<dbReference type="Proteomes" id="UP001148614">
    <property type="component" value="Unassembled WGS sequence"/>
</dbReference>
<dbReference type="EMBL" id="JANPWZ010001099">
    <property type="protein sequence ID" value="KAJ3568788.1"/>
    <property type="molecule type" value="Genomic_DNA"/>
</dbReference>
<feature type="signal peptide" evidence="1">
    <location>
        <begin position="1"/>
        <end position="21"/>
    </location>
</feature>
<keyword evidence="3" id="KW-1185">Reference proteome</keyword>
<evidence type="ECO:0000313" key="2">
    <source>
        <dbReference type="EMBL" id="KAJ3568788.1"/>
    </source>
</evidence>
<dbReference type="AlphaFoldDB" id="A0A9W8TMA1"/>
<keyword evidence="1" id="KW-0732">Signal</keyword>
<proteinExistence type="predicted"/>
<reference evidence="2" key="1">
    <citation type="submission" date="2022-07" db="EMBL/GenBank/DDBJ databases">
        <title>Genome Sequence of Xylaria arbuscula.</title>
        <authorList>
            <person name="Buettner E."/>
        </authorList>
    </citation>
    <scope>NUCLEOTIDE SEQUENCE</scope>
    <source>
        <strain evidence="2">VT107</strain>
    </source>
</reference>
<gene>
    <name evidence="2" type="ORF">NPX13_g6299</name>
</gene>
<protein>
    <submittedName>
        <fullName evidence="2">Uncharacterized protein</fullName>
    </submittedName>
</protein>
<accession>A0A9W8TMA1</accession>
<evidence type="ECO:0000256" key="1">
    <source>
        <dbReference type="SAM" id="SignalP"/>
    </source>
</evidence>
<sequence length="430" mass="42616">MQFSTCQLFAAAVVLLGGSEALPQLPKIPGQFAFANTTSTASSSPIKCTLGHNGTSTSTGLPSSTVPPFGNTPTTTAGQEQTTITVSATSIQTIISCAPTVTNCPVSSGSTGPVTSLPTSLPEGVSTVIVTTVIGVTTTVCPVTEVPAISSSVLASFSSSIPAETSVASSVGAIGTNTPNVSIITVTTGEGSETSEVISTMTIPASASGYPVSSATETESIITVTVGEGSETSAVVSTITVPASAGSSSTAAVSHLTSVITVTVGEGSETSAITSTITVPVSMTPVPTPEVSTAVSVITITEGEGSQTSEVISAVTSTITVTPTPSPTVVTVTVGGDDNGHGTTLTMTVAEPTNSVPPVSVITKTVGSVVTETVTNVVTSTMVSISTVDAPGTCVCTATPGNDSEYPTNAKSQEDSVAADKYKLRRSVLY</sequence>
<name>A0A9W8TMA1_9PEZI</name>
<organism evidence="2 3">
    <name type="scientific">Xylaria arbuscula</name>
    <dbReference type="NCBI Taxonomy" id="114810"/>
    <lineage>
        <taxon>Eukaryota</taxon>
        <taxon>Fungi</taxon>
        <taxon>Dikarya</taxon>
        <taxon>Ascomycota</taxon>
        <taxon>Pezizomycotina</taxon>
        <taxon>Sordariomycetes</taxon>
        <taxon>Xylariomycetidae</taxon>
        <taxon>Xylariales</taxon>
        <taxon>Xylariaceae</taxon>
        <taxon>Xylaria</taxon>
    </lineage>
</organism>
<evidence type="ECO:0000313" key="3">
    <source>
        <dbReference type="Proteomes" id="UP001148614"/>
    </source>
</evidence>
<comment type="caution">
    <text evidence="2">The sequence shown here is derived from an EMBL/GenBank/DDBJ whole genome shotgun (WGS) entry which is preliminary data.</text>
</comment>